<proteinExistence type="predicted"/>
<keyword evidence="2" id="KW-1133">Transmembrane helix</keyword>
<dbReference type="Pfam" id="PF04977">
    <property type="entry name" value="DivIC"/>
    <property type="match status" value="1"/>
</dbReference>
<evidence type="ECO:0000256" key="2">
    <source>
        <dbReference type="SAM" id="Phobius"/>
    </source>
</evidence>
<accession>A0ABX3ZD73</accession>
<dbReference type="InterPro" id="IPR007060">
    <property type="entry name" value="FtsL/DivIC"/>
</dbReference>
<evidence type="ECO:0000256" key="1">
    <source>
        <dbReference type="SAM" id="Coils"/>
    </source>
</evidence>
<organism evidence="3 4">
    <name type="scientific">Solibacillus kalamii</name>
    <dbReference type="NCBI Taxonomy" id="1748298"/>
    <lineage>
        <taxon>Bacteria</taxon>
        <taxon>Bacillati</taxon>
        <taxon>Bacillota</taxon>
        <taxon>Bacilli</taxon>
        <taxon>Bacillales</taxon>
        <taxon>Caryophanaceae</taxon>
        <taxon>Solibacillus</taxon>
    </lineage>
</organism>
<dbReference type="EMBL" id="NHNT01000017">
    <property type="protein sequence ID" value="OUZ37418.1"/>
    <property type="molecule type" value="Genomic_DNA"/>
</dbReference>
<comment type="caution">
    <text evidence="3">The sequence shown here is derived from an EMBL/GenBank/DDBJ whole genome shotgun (WGS) entry which is preliminary data.</text>
</comment>
<dbReference type="PANTHER" id="PTHR40027:SF1">
    <property type="entry name" value="CELL DIVISION PROTEIN DIVIC"/>
    <property type="match status" value="1"/>
</dbReference>
<dbReference type="RefSeq" id="WP_087618559.1">
    <property type="nucleotide sequence ID" value="NZ_JAFBEY010000016.1"/>
</dbReference>
<keyword evidence="4" id="KW-1185">Reference proteome</keyword>
<dbReference type="InterPro" id="IPR039076">
    <property type="entry name" value="DivIC"/>
</dbReference>
<keyword evidence="2" id="KW-0812">Transmembrane</keyword>
<protein>
    <submittedName>
        <fullName evidence="3">Septum formation initiator</fullName>
    </submittedName>
</protein>
<name>A0ABX3ZD73_9BACL</name>
<dbReference type="PANTHER" id="PTHR40027">
    <property type="entry name" value="CELL DIVISION PROTEIN DIVIC"/>
    <property type="match status" value="1"/>
</dbReference>
<dbReference type="Proteomes" id="UP000196594">
    <property type="component" value="Unassembled WGS sequence"/>
</dbReference>
<reference evidence="3 4" key="1">
    <citation type="journal article" date="2017" name="Int. J. Syst. Evol. Microbiol.">
        <title>Solibacillus kalamii sp. nov., isolated from a high-efficiency particulate arrestance filter system used in the International Space Station.</title>
        <authorList>
            <person name="Checinska Sielaff A."/>
            <person name="Kumar R.M."/>
            <person name="Pal D."/>
            <person name="Mayilraj S."/>
            <person name="Venkateswaran K."/>
        </authorList>
    </citation>
    <scope>NUCLEOTIDE SEQUENCE [LARGE SCALE GENOMIC DNA]</scope>
    <source>
        <strain evidence="3 4">ISSFR-015</strain>
    </source>
</reference>
<evidence type="ECO:0000313" key="4">
    <source>
        <dbReference type="Proteomes" id="UP000196594"/>
    </source>
</evidence>
<gene>
    <name evidence="3" type="ORF">CBM15_18155</name>
</gene>
<keyword evidence="1" id="KW-0175">Coiled coil</keyword>
<feature type="coiled-coil region" evidence="1">
    <location>
        <begin position="70"/>
        <end position="104"/>
    </location>
</feature>
<feature type="transmembrane region" description="Helical" evidence="2">
    <location>
        <begin position="45"/>
        <end position="64"/>
    </location>
</feature>
<evidence type="ECO:0000313" key="3">
    <source>
        <dbReference type="EMBL" id="OUZ37418.1"/>
    </source>
</evidence>
<sequence>MGRRNVQEELHNHNVQSLNNDYVRSNPQAKAQIKAKIAVRRRRRLAVFFILATVVIAGLVKANMVQSERLAAKEETKAAVEERLEEALHRQELLNLQIAKLEDDEYIAKLARKEFFLSEEGEIIFTIPNKSDKENKDKPEDDKE</sequence>
<keyword evidence="2" id="KW-0472">Membrane</keyword>